<name>A0ABU5VYM9_9BACT</name>
<sequence>MKGFFTLILFLCGLQLLHAKDLTDIDVSVSFYSETIYDSRISGAVNESRLRLIPELDYKWLRPYAGVTFSKDLSNGKAPILTENMIAPTAGLQVKALPFLYFFGEARRLYRINNEKRNDSEKELRYGAFAYHYLDLPKNMFNEFYGEIIVVDRVDTKPVTVLWNKLGFRYLPYAWLRPDVYLEGFTRMSPNPGYGPDENELRLGSRLTFLKGFWAAGVSMTYAPVSNVKKGGIDSLLVISREVF</sequence>
<reference evidence="1 2" key="1">
    <citation type="submission" date="2023-11" db="EMBL/GenBank/DDBJ databases">
        <title>A Novel Polar Bacteriovorax (B. antarcticus) Isolated from the Biocrust in Antarctica.</title>
        <authorList>
            <person name="Mun W."/>
            <person name="Choi S.Y."/>
            <person name="Mitchell R.J."/>
        </authorList>
    </citation>
    <scope>NUCLEOTIDE SEQUENCE [LARGE SCALE GENOMIC DNA]</scope>
    <source>
        <strain evidence="1 2">PP10</strain>
    </source>
</reference>
<proteinExistence type="predicted"/>
<dbReference type="EMBL" id="JAYGJQ010000003">
    <property type="protein sequence ID" value="MEA9358162.1"/>
    <property type="molecule type" value="Genomic_DNA"/>
</dbReference>
<evidence type="ECO:0000313" key="1">
    <source>
        <dbReference type="EMBL" id="MEA9358162.1"/>
    </source>
</evidence>
<comment type="caution">
    <text evidence="1">The sequence shown here is derived from an EMBL/GenBank/DDBJ whole genome shotgun (WGS) entry which is preliminary data.</text>
</comment>
<dbReference type="RefSeq" id="WP_323578449.1">
    <property type="nucleotide sequence ID" value="NZ_JAYGJQ010000003.1"/>
</dbReference>
<evidence type="ECO:0000313" key="2">
    <source>
        <dbReference type="Proteomes" id="UP001302274"/>
    </source>
</evidence>
<protein>
    <recommendedName>
        <fullName evidence="3">Transporter</fullName>
    </recommendedName>
</protein>
<dbReference type="Proteomes" id="UP001302274">
    <property type="component" value="Unassembled WGS sequence"/>
</dbReference>
<accession>A0ABU5VYM9</accession>
<organism evidence="1 2">
    <name type="scientific">Bacteriovorax antarcticus</name>
    <dbReference type="NCBI Taxonomy" id="3088717"/>
    <lineage>
        <taxon>Bacteria</taxon>
        <taxon>Pseudomonadati</taxon>
        <taxon>Bdellovibrionota</taxon>
        <taxon>Bacteriovoracia</taxon>
        <taxon>Bacteriovoracales</taxon>
        <taxon>Bacteriovoracaceae</taxon>
        <taxon>Bacteriovorax</taxon>
    </lineage>
</organism>
<keyword evidence="2" id="KW-1185">Reference proteome</keyword>
<evidence type="ECO:0008006" key="3">
    <source>
        <dbReference type="Google" id="ProtNLM"/>
    </source>
</evidence>
<gene>
    <name evidence="1" type="ORF">SHI21_18150</name>
</gene>